<proteinExistence type="predicted"/>
<evidence type="ECO:0000313" key="2">
    <source>
        <dbReference type="Proteomes" id="UP001642464"/>
    </source>
</evidence>
<dbReference type="Proteomes" id="UP001642464">
    <property type="component" value="Unassembled WGS sequence"/>
</dbReference>
<comment type="caution">
    <text evidence="1">The sequence shown here is derived from an EMBL/GenBank/DDBJ whole genome shotgun (WGS) entry which is preliminary data.</text>
</comment>
<sequence length="196" mass="22519">AMSIYDSDNTLFVFCVTEDAGSDQKAQRLKLLTMLSAGLEDSEDPYQNVLFWDVNCLVHQFNLVVALDEYREYQVKMSKYMQSAVHAAQSATFWFFVHVSQASKEPLIECFAWLQKTKQSAIIKLVTEKAFEFSEKLRKLVTDRRWIVYCLEESGAKKTLPPDRQAQLINAASRIAAHNATAFERRIVEYITGFLN</sequence>
<protein>
    <submittedName>
        <fullName evidence="1">Uncharacterized protein</fullName>
    </submittedName>
</protein>
<name>A0ABP0S8W5_9DINO</name>
<dbReference type="EMBL" id="CAXAMM010043146">
    <property type="protein sequence ID" value="CAK9108754.1"/>
    <property type="molecule type" value="Genomic_DNA"/>
</dbReference>
<evidence type="ECO:0000313" key="1">
    <source>
        <dbReference type="EMBL" id="CAK9108754.1"/>
    </source>
</evidence>
<keyword evidence="2" id="KW-1185">Reference proteome</keyword>
<gene>
    <name evidence="1" type="ORF">SCF082_LOCUS50574</name>
</gene>
<reference evidence="1 2" key="1">
    <citation type="submission" date="2024-02" db="EMBL/GenBank/DDBJ databases">
        <authorList>
            <person name="Chen Y."/>
            <person name="Shah S."/>
            <person name="Dougan E. K."/>
            <person name="Thang M."/>
            <person name="Chan C."/>
        </authorList>
    </citation>
    <scope>NUCLEOTIDE SEQUENCE [LARGE SCALE GENOMIC DNA]</scope>
</reference>
<accession>A0ABP0S8W5</accession>
<organism evidence="1 2">
    <name type="scientific">Durusdinium trenchii</name>
    <dbReference type="NCBI Taxonomy" id="1381693"/>
    <lineage>
        <taxon>Eukaryota</taxon>
        <taxon>Sar</taxon>
        <taxon>Alveolata</taxon>
        <taxon>Dinophyceae</taxon>
        <taxon>Suessiales</taxon>
        <taxon>Symbiodiniaceae</taxon>
        <taxon>Durusdinium</taxon>
    </lineage>
</organism>
<feature type="non-terminal residue" evidence="1">
    <location>
        <position position="1"/>
    </location>
</feature>